<dbReference type="Proteomes" id="UP001465976">
    <property type="component" value="Unassembled WGS sequence"/>
</dbReference>
<evidence type="ECO:0000259" key="1">
    <source>
        <dbReference type="Pfam" id="PF22041"/>
    </source>
</evidence>
<dbReference type="Gene3D" id="3.40.30.10">
    <property type="entry name" value="Glutaredoxin"/>
    <property type="match status" value="1"/>
</dbReference>
<evidence type="ECO:0000313" key="3">
    <source>
        <dbReference type="Proteomes" id="UP001465976"/>
    </source>
</evidence>
<feature type="non-terminal residue" evidence="2">
    <location>
        <position position="1"/>
    </location>
</feature>
<organism evidence="2 3">
    <name type="scientific">Marasmius crinis-equi</name>
    <dbReference type="NCBI Taxonomy" id="585013"/>
    <lineage>
        <taxon>Eukaryota</taxon>
        <taxon>Fungi</taxon>
        <taxon>Dikarya</taxon>
        <taxon>Basidiomycota</taxon>
        <taxon>Agaricomycotina</taxon>
        <taxon>Agaricomycetes</taxon>
        <taxon>Agaricomycetidae</taxon>
        <taxon>Agaricales</taxon>
        <taxon>Marasmiineae</taxon>
        <taxon>Marasmiaceae</taxon>
        <taxon>Marasmius</taxon>
    </lineage>
</organism>
<reference evidence="2 3" key="1">
    <citation type="submission" date="2024-02" db="EMBL/GenBank/DDBJ databases">
        <title>A draft genome for the cacao thread blight pathogen Marasmius crinis-equi.</title>
        <authorList>
            <person name="Cohen S.P."/>
            <person name="Baruah I.K."/>
            <person name="Amoako-Attah I."/>
            <person name="Bukari Y."/>
            <person name="Meinhardt L.W."/>
            <person name="Bailey B.A."/>
        </authorList>
    </citation>
    <scope>NUCLEOTIDE SEQUENCE [LARGE SCALE GENOMIC DNA]</scope>
    <source>
        <strain evidence="2 3">GH-76</strain>
    </source>
</reference>
<dbReference type="InterPro" id="IPR054416">
    <property type="entry name" value="GST_UstS-like_C"/>
</dbReference>
<dbReference type="Gene3D" id="1.20.1050.10">
    <property type="match status" value="1"/>
</dbReference>
<accession>A0ABR3EID2</accession>
<feature type="domain" description="Glutathione S-transferase UstS-like C-terminal" evidence="1">
    <location>
        <begin position="93"/>
        <end position="190"/>
    </location>
</feature>
<proteinExistence type="predicted"/>
<protein>
    <recommendedName>
        <fullName evidence="1">Glutathione S-transferase UstS-like C-terminal domain-containing protein</fullName>
    </recommendedName>
</protein>
<sequence length="191" mass="21333">LLIPANTRIKFTLNFKKLAFKVVNIGIHELESTAKSVDAPPSPKNPDGSPKCTVPFIHDSKARKDVSNPFRIAEYLDEAYPDTPKIVPARTRALHYVFVEKVSDQFNTPLSRLYMPLHVEFTPEVVQVFIERFGNIPLSPTDEQRAEAWKKAQAGLYVNELVPVYGTGDGLFLTGEKPFFADLALATMLAT</sequence>
<evidence type="ECO:0000313" key="2">
    <source>
        <dbReference type="EMBL" id="KAL0562641.1"/>
    </source>
</evidence>
<dbReference type="EMBL" id="JBAHYK010004946">
    <property type="protein sequence ID" value="KAL0562641.1"/>
    <property type="molecule type" value="Genomic_DNA"/>
</dbReference>
<name>A0ABR3EID2_9AGAR</name>
<keyword evidence="3" id="KW-1185">Reference proteome</keyword>
<dbReference type="Pfam" id="PF22041">
    <property type="entry name" value="GST_C_7"/>
    <property type="match status" value="1"/>
</dbReference>
<feature type="non-terminal residue" evidence="2">
    <location>
        <position position="191"/>
    </location>
</feature>
<gene>
    <name evidence="2" type="ORF">V5O48_019443</name>
</gene>
<comment type="caution">
    <text evidence="2">The sequence shown here is derived from an EMBL/GenBank/DDBJ whole genome shotgun (WGS) entry which is preliminary data.</text>
</comment>